<reference evidence="9" key="1">
    <citation type="submission" date="2023-07" db="EMBL/GenBank/DDBJ databases">
        <title>30 novel species of actinomycetes from the DSMZ collection.</title>
        <authorList>
            <person name="Nouioui I."/>
        </authorList>
    </citation>
    <scope>NUCLEOTIDE SEQUENCE [LARGE SCALE GENOMIC DNA]</scope>
    <source>
        <strain evidence="9">DSM 44915</strain>
    </source>
</reference>
<protein>
    <submittedName>
        <fullName evidence="8">RDD family protein</fullName>
    </submittedName>
</protein>
<comment type="subcellular location">
    <subcellularLocation>
        <location evidence="1">Membrane</location>
        <topology evidence="1">Multi-pass membrane protein</topology>
    </subcellularLocation>
</comment>
<feature type="transmembrane region" description="Helical" evidence="6">
    <location>
        <begin position="169"/>
        <end position="199"/>
    </location>
</feature>
<accession>A0ABU2JPC1</accession>
<keyword evidence="2 6" id="KW-0812">Transmembrane</keyword>
<keyword evidence="9" id="KW-1185">Reference proteome</keyword>
<evidence type="ECO:0000256" key="3">
    <source>
        <dbReference type="ARBA" id="ARBA00022989"/>
    </source>
</evidence>
<dbReference type="Pfam" id="PF06271">
    <property type="entry name" value="RDD"/>
    <property type="match status" value="1"/>
</dbReference>
<evidence type="ECO:0000313" key="9">
    <source>
        <dbReference type="Proteomes" id="UP001183410"/>
    </source>
</evidence>
<dbReference type="InterPro" id="IPR010432">
    <property type="entry name" value="RDD"/>
</dbReference>
<proteinExistence type="predicted"/>
<dbReference type="RefSeq" id="WP_311666876.1">
    <property type="nucleotide sequence ID" value="NZ_JAVREO010000005.1"/>
</dbReference>
<organism evidence="8 9">
    <name type="scientific">Streptomyces chisholmiae</name>
    <dbReference type="NCBI Taxonomy" id="3075540"/>
    <lineage>
        <taxon>Bacteria</taxon>
        <taxon>Bacillati</taxon>
        <taxon>Actinomycetota</taxon>
        <taxon>Actinomycetes</taxon>
        <taxon>Kitasatosporales</taxon>
        <taxon>Streptomycetaceae</taxon>
        <taxon>Streptomyces</taxon>
    </lineage>
</organism>
<evidence type="ECO:0000256" key="1">
    <source>
        <dbReference type="ARBA" id="ARBA00004141"/>
    </source>
</evidence>
<keyword evidence="3 6" id="KW-1133">Transmembrane helix</keyword>
<feature type="domain" description="RDD" evidence="7">
    <location>
        <begin position="23"/>
        <end position="218"/>
    </location>
</feature>
<gene>
    <name evidence="8" type="ORF">RM844_11085</name>
</gene>
<evidence type="ECO:0000256" key="5">
    <source>
        <dbReference type="SAM" id="MobiDB-lite"/>
    </source>
</evidence>
<sequence length="343" mass="34145">MTETYGAPGTVPVGGEAAGGARAPSWRRIVAWLVDFSLVLVVATLLGTFTFQRISAMLTDAPGLAETGVWKVVTSGGDLGDAGRALGESLWNRSVRAVQQGFGLLVLAVFLYQFLALAFAGTTLGKGLVGLRVAGAREPRPGTEAPGPWRPSRRQAAVRAAVTTVADTALLALACVLLMAGAFLAAGFVLVLAVVVYLANAIPALVGRRRSLADRFAGTRVHGGLLGATAAATARYTAQGGRAAWQAAQRVAESERTRAVIGRGRQLIPGGRPASAPADPPDPTSATAVPGAPGGAGVPATASADPAGPNAPAGPSGLAGPGGPAGEPGRTGVPPGQPPAAAG</sequence>
<feature type="compositionally biased region" description="Gly residues" evidence="5">
    <location>
        <begin position="317"/>
        <end position="326"/>
    </location>
</feature>
<evidence type="ECO:0000313" key="8">
    <source>
        <dbReference type="EMBL" id="MDT0266835.1"/>
    </source>
</evidence>
<feature type="transmembrane region" description="Helical" evidence="6">
    <location>
        <begin position="102"/>
        <end position="121"/>
    </location>
</feature>
<dbReference type="Proteomes" id="UP001183410">
    <property type="component" value="Unassembled WGS sequence"/>
</dbReference>
<keyword evidence="4 6" id="KW-0472">Membrane</keyword>
<evidence type="ECO:0000256" key="6">
    <source>
        <dbReference type="SAM" id="Phobius"/>
    </source>
</evidence>
<dbReference type="EMBL" id="JAVREO010000005">
    <property type="protein sequence ID" value="MDT0266835.1"/>
    <property type="molecule type" value="Genomic_DNA"/>
</dbReference>
<feature type="transmembrane region" description="Helical" evidence="6">
    <location>
        <begin position="29"/>
        <end position="51"/>
    </location>
</feature>
<feature type="compositionally biased region" description="Low complexity" evidence="5">
    <location>
        <begin position="298"/>
        <end position="316"/>
    </location>
</feature>
<evidence type="ECO:0000256" key="2">
    <source>
        <dbReference type="ARBA" id="ARBA00022692"/>
    </source>
</evidence>
<evidence type="ECO:0000256" key="4">
    <source>
        <dbReference type="ARBA" id="ARBA00023136"/>
    </source>
</evidence>
<evidence type="ECO:0000259" key="7">
    <source>
        <dbReference type="Pfam" id="PF06271"/>
    </source>
</evidence>
<name>A0ABU2JPC1_9ACTN</name>
<comment type="caution">
    <text evidence="8">The sequence shown here is derived from an EMBL/GenBank/DDBJ whole genome shotgun (WGS) entry which is preliminary data.</text>
</comment>
<feature type="region of interest" description="Disordered" evidence="5">
    <location>
        <begin position="261"/>
        <end position="343"/>
    </location>
</feature>